<evidence type="ECO:0008006" key="3">
    <source>
        <dbReference type="Google" id="ProtNLM"/>
    </source>
</evidence>
<dbReference type="OrthoDB" id="197869at2"/>
<accession>A0A0C3DLZ1</accession>
<name>A0A0C3DLZ1_9VIBR</name>
<dbReference type="STRING" id="50718.SU60_01950"/>
<dbReference type="AlphaFoldDB" id="A0A0C3DLZ1"/>
<gene>
    <name evidence="1" type="ORF">SU60_01950</name>
</gene>
<evidence type="ECO:0000313" key="1">
    <source>
        <dbReference type="EMBL" id="KIN12554.1"/>
    </source>
</evidence>
<dbReference type="EMBL" id="JXOK01000004">
    <property type="protein sequence ID" value="KIN12554.1"/>
    <property type="molecule type" value="Genomic_DNA"/>
</dbReference>
<protein>
    <recommendedName>
        <fullName evidence="3">Porin</fullName>
    </recommendedName>
</protein>
<dbReference type="Proteomes" id="UP000031977">
    <property type="component" value="Unassembled WGS sequence"/>
</dbReference>
<proteinExistence type="predicted"/>
<keyword evidence="2" id="KW-1185">Reference proteome</keyword>
<reference evidence="1 2" key="1">
    <citation type="submission" date="2015-01" db="EMBL/GenBank/DDBJ databases">
        <title>Draft genome of Vibrio mytili type strain CAIM 528.</title>
        <authorList>
            <person name="Gonzalez-Castillo A."/>
            <person name="Gomez-Gil B."/>
            <person name="Enciso-Ibarra J."/>
        </authorList>
    </citation>
    <scope>NUCLEOTIDE SEQUENCE [LARGE SCALE GENOMIC DNA]</scope>
    <source>
        <strain evidence="1 2">CAIM 528</strain>
    </source>
</reference>
<sequence length="186" mass="20950">MKLQVWLLIGGLLLPTLSYSGTDMVEFRGFGTLSGVYSDSDSLAFRRDMTQEGKTKELSLLSDSLLGLQTDIQITDALKATVQLVVKDRVNNSFDESLTWASLSYDFNNAWNIRAGRIASDLTLIGDVGNIAYAYDWVRPPVEFYGRIPFYHFDGVEVLYRQPLELVTYPPKFFMASRGVLSIINQ</sequence>
<organism evidence="1 2">
    <name type="scientific">Vibrio mytili</name>
    <dbReference type="NCBI Taxonomy" id="50718"/>
    <lineage>
        <taxon>Bacteria</taxon>
        <taxon>Pseudomonadati</taxon>
        <taxon>Pseudomonadota</taxon>
        <taxon>Gammaproteobacteria</taxon>
        <taxon>Vibrionales</taxon>
        <taxon>Vibrionaceae</taxon>
        <taxon>Vibrio</taxon>
    </lineage>
</organism>
<evidence type="ECO:0000313" key="2">
    <source>
        <dbReference type="Proteomes" id="UP000031977"/>
    </source>
</evidence>
<comment type="caution">
    <text evidence="1">The sequence shown here is derived from an EMBL/GenBank/DDBJ whole genome shotgun (WGS) entry which is preliminary data.</text>
</comment>
<dbReference type="SUPFAM" id="SSF56935">
    <property type="entry name" value="Porins"/>
    <property type="match status" value="1"/>
</dbReference>
<dbReference type="RefSeq" id="WP_041154062.1">
    <property type="nucleotide sequence ID" value="NZ_JXOK01000004.1"/>
</dbReference>